<name>H0GAM7_RHIML</name>
<accession>H0GAM7</accession>
<keyword evidence="1" id="KW-0732">Signal</keyword>
<dbReference type="Gene3D" id="2.60.120.200">
    <property type="match status" value="2"/>
</dbReference>
<dbReference type="Proteomes" id="UP000004038">
    <property type="component" value="Unassembled WGS sequence"/>
</dbReference>
<dbReference type="RefSeq" id="WP_003536906.1">
    <property type="nucleotide sequence ID" value="NZ_AGVV01000126.1"/>
</dbReference>
<organism evidence="2 3">
    <name type="scientific">Sinorhizobium meliloti CCNWSX0020</name>
    <dbReference type="NCBI Taxonomy" id="1107881"/>
    <lineage>
        <taxon>Bacteria</taxon>
        <taxon>Pseudomonadati</taxon>
        <taxon>Pseudomonadota</taxon>
        <taxon>Alphaproteobacteria</taxon>
        <taxon>Hyphomicrobiales</taxon>
        <taxon>Rhizobiaceae</taxon>
        <taxon>Sinorhizobium/Ensifer group</taxon>
        <taxon>Sinorhizobium</taxon>
    </lineage>
</organism>
<protein>
    <submittedName>
        <fullName evidence="2">Uncharacterized protein</fullName>
    </submittedName>
</protein>
<evidence type="ECO:0000313" key="2">
    <source>
        <dbReference type="EMBL" id="EHK73636.1"/>
    </source>
</evidence>
<evidence type="ECO:0000256" key="1">
    <source>
        <dbReference type="SAM" id="SignalP"/>
    </source>
</evidence>
<gene>
    <name evidence="2" type="ORF">SM0020_32932</name>
</gene>
<dbReference type="EMBL" id="AGVV01000126">
    <property type="protein sequence ID" value="EHK73636.1"/>
    <property type="molecule type" value="Genomic_DNA"/>
</dbReference>
<dbReference type="PATRIC" id="fig|1107881.3.peg.6650"/>
<proteinExistence type="predicted"/>
<feature type="chain" id="PRO_5003533460" evidence="1">
    <location>
        <begin position="21"/>
        <end position="369"/>
    </location>
</feature>
<evidence type="ECO:0000313" key="3">
    <source>
        <dbReference type="Proteomes" id="UP000004038"/>
    </source>
</evidence>
<dbReference type="Pfam" id="PF14099">
    <property type="entry name" value="Polysacc_lyase"/>
    <property type="match status" value="2"/>
</dbReference>
<feature type="signal peptide" evidence="1">
    <location>
        <begin position="1"/>
        <end position="20"/>
    </location>
</feature>
<dbReference type="AlphaFoldDB" id="H0GAM7"/>
<sequence>MMKILIAPLALYTLAGTVMAQTLADSFDGKALDQEKWTTQQISTAQVSYPEPGRCGAAAIAATVKPSDGGTACGDEDCQRAEIRTIKTSWPKFGDEVWYSFSFRAEGQVAPTGSHRLVIGQWKGPGDDSPMIAQRFDDGVFYITVQDNDIRRVVASAAEKPGETLAAQEILGKLDRDDQQTVQGVQSLQSLETMLKRQPDFAKQFLSPELQKALRASDGAPERRRIAETLGLADSSLLSHFREFAFVAEPEKYLGPAAIEIISEAENRLPNPGGKWVEMVYRIKPGRMDNEIGPRRKGEVEIWANGKKIVTVRGNIGATLKKESKLELSGPYFKFGIYRKRVAEDLSLHFDEFSQAPKRSELVKICSAD</sequence>
<reference evidence="2 3" key="1">
    <citation type="journal article" date="2012" name="J. Bacteriol.">
        <title>Draft Genome Sequence of Sinorhizobium meliloti CCNWSX0020, a Nitrogen-Fixing Symbiont with Copper Tolerance Capability Isolated from Lead-Zinc Mine Tailings.</title>
        <authorList>
            <person name="Li Z."/>
            <person name="Ma Z."/>
            <person name="Hao X."/>
            <person name="Wei G."/>
        </authorList>
    </citation>
    <scope>NUCLEOTIDE SEQUENCE [LARGE SCALE GENOMIC DNA]</scope>
    <source>
        <strain evidence="2 3">CCNWSX0020</strain>
    </source>
</reference>
<dbReference type="InterPro" id="IPR025975">
    <property type="entry name" value="Polysacc_lyase"/>
</dbReference>